<dbReference type="AlphaFoldDB" id="A0A2T1LRG9"/>
<dbReference type="EMBL" id="PXOH01000048">
    <property type="protein sequence ID" value="PSF31159.1"/>
    <property type="molecule type" value="Genomic_DNA"/>
</dbReference>
<accession>A0A2T1LRG9</accession>
<name>A0A2T1LRG9_9CHRO</name>
<comment type="caution">
    <text evidence="3">The sequence shown here is derived from an EMBL/GenBank/DDBJ whole genome shotgun (WGS) entry which is preliminary data.</text>
</comment>
<evidence type="ECO:0000256" key="1">
    <source>
        <dbReference type="SAM" id="MobiDB-lite"/>
    </source>
</evidence>
<gene>
    <name evidence="3" type="ORF">C7H19_23150</name>
</gene>
<feature type="signal peptide" evidence="2">
    <location>
        <begin position="1"/>
        <end position="23"/>
    </location>
</feature>
<protein>
    <submittedName>
        <fullName evidence="3">Uncharacterized protein</fullName>
    </submittedName>
</protein>
<feature type="chain" id="PRO_5015760392" evidence="2">
    <location>
        <begin position="24"/>
        <end position="116"/>
    </location>
</feature>
<sequence>MRYLYLILLSLLCVLLLNQSVFAQSDTAVRSELTSLRNRVSRLESQIGRIGTGSRSPSPSSTPRQSSSPPRVVNGQLIGESDPMFERLATLVIEIREDVRNLDKRVKTLEAKEQGR</sequence>
<dbReference type="OrthoDB" id="467411at2"/>
<reference evidence="3 4" key="1">
    <citation type="submission" date="2018-03" db="EMBL/GenBank/DDBJ databases">
        <title>The ancient ancestry and fast evolution of plastids.</title>
        <authorList>
            <person name="Moore K.R."/>
            <person name="Magnabosco C."/>
            <person name="Momper L."/>
            <person name="Gold D.A."/>
            <person name="Bosak T."/>
            <person name="Fournier G.P."/>
        </authorList>
    </citation>
    <scope>NUCLEOTIDE SEQUENCE [LARGE SCALE GENOMIC DNA]</scope>
    <source>
        <strain evidence="3 4">CCALA 016</strain>
    </source>
</reference>
<evidence type="ECO:0000256" key="2">
    <source>
        <dbReference type="SAM" id="SignalP"/>
    </source>
</evidence>
<reference evidence="3 4" key="2">
    <citation type="submission" date="2018-03" db="EMBL/GenBank/DDBJ databases">
        <authorList>
            <person name="Keele B.F."/>
        </authorList>
    </citation>
    <scope>NUCLEOTIDE SEQUENCE [LARGE SCALE GENOMIC DNA]</scope>
    <source>
        <strain evidence="3 4">CCALA 016</strain>
    </source>
</reference>
<keyword evidence="2" id="KW-0732">Signal</keyword>
<feature type="compositionally biased region" description="Low complexity" evidence="1">
    <location>
        <begin position="54"/>
        <end position="71"/>
    </location>
</feature>
<feature type="region of interest" description="Disordered" evidence="1">
    <location>
        <begin position="44"/>
        <end position="79"/>
    </location>
</feature>
<keyword evidence="4" id="KW-1185">Reference proteome</keyword>
<proteinExistence type="predicted"/>
<evidence type="ECO:0000313" key="4">
    <source>
        <dbReference type="Proteomes" id="UP000239001"/>
    </source>
</evidence>
<dbReference type="RefSeq" id="WP_106459279.1">
    <property type="nucleotide sequence ID" value="NZ_PXOH01000048.1"/>
</dbReference>
<organism evidence="3 4">
    <name type="scientific">Aphanothece hegewaldii CCALA 016</name>
    <dbReference type="NCBI Taxonomy" id="2107694"/>
    <lineage>
        <taxon>Bacteria</taxon>
        <taxon>Bacillati</taxon>
        <taxon>Cyanobacteriota</taxon>
        <taxon>Cyanophyceae</taxon>
        <taxon>Oscillatoriophycideae</taxon>
        <taxon>Chroococcales</taxon>
        <taxon>Aphanothecaceae</taxon>
        <taxon>Aphanothece</taxon>
    </lineage>
</organism>
<dbReference type="Proteomes" id="UP000239001">
    <property type="component" value="Unassembled WGS sequence"/>
</dbReference>
<evidence type="ECO:0000313" key="3">
    <source>
        <dbReference type="EMBL" id="PSF31159.1"/>
    </source>
</evidence>